<dbReference type="HAMAP" id="MF_00295">
    <property type="entry name" value="MetA_acyltransf"/>
    <property type="match status" value="1"/>
</dbReference>
<dbReference type="EMBL" id="UINC01000348">
    <property type="protein sequence ID" value="SUZ53772.1"/>
    <property type="molecule type" value="Genomic_DNA"/>
</dbReference>
<dbReference type="AlphaFoldDB" id="A0A381NGP8"/>
<sequence length="295" mass="33753">MALVVRPDYHAIPTIEKNGLNWISTTESVRQGQKPLRIGILNIMPLGEQYEMNILNPLGLSLVDIEPVWIKLESHSYKTWPEGHVERLYATYSEAVQEKKLDGLIVTGAPVEHLDFEEVNYWDEISDLIGDAKENSHSTLGLCWAGFALAKLSGVEKITFETKLFGVYELDNLTFNHPIMGALDDKFVCPQSRFAGFEDQAVVEAVTRGDVNALAYGRESGYTILETPDHKQLMHIGHPEYNKGRLAYEARRDQGNPKIPNIENFDFDKPLNRWRMHRNTFFQRWINFVTQESKS</sequence>
<dbReference type="PANTHER" id="PTHR20919">
    <property type="entry name" value="HOMOSERINE O-SUCCINYLTRANSFERASE"/>
    <property type="match status" value="1"/>
</dbReference>
<proteinExistence type="inferred from homology"/>
<dbReference type="InterPro" id="IPR029062">
    <property type="entry name" value="Class_I_gatase-like"/>
</dbReference>
<dbReference type="PANTHER" id="PTHR20919:SF0">
    <property type="entry name" value="HOMOSERINE O-SUCCINYLTRANSFERASE"/>
    <property type="match status" value="1"/>
</dbReference>
<dbReference type="SUPFAM" id="SSF52317">
    <property type="entry name" value="Class I glutamine amidotransferase-like"/>
    <property type="match status" value="1"/>
</dbReference>
<dbReference type="PIRSF" id="PIRSF000450">
    <property type="entry name" value="H_ser_succinyltr"/>
    <property type="match status" value="1"/>
</dbReference>
<dbReference type="GO" id="GO:0008899">
    <property type="term" value="F:homoserine O-succinyltransferase activity"/>
    <property type="evidence" value="ECO:0007669"/>
    <property type="project" value="TreeGrafter"/>
</dbReference>
<dbReference type="Gene3D" id="3.40.50.880">
    <property type="match status" value="1"/>
</dbReference>
<evidence type="ECO:0000256" key="3">
    <source>
        <dbReference type="ARBA" id="ARBA00023315"/>
    </source>
</evidence>
<dbReference type="InterPro" id="IPR033752">
    <property type="entry name" value="MetA_family"/>
</dbReference>
<evidence type="ECO:0000313" key="4">
    <source>
        <dbReference type="EMBL" id="SUZ53772.1"/>
    </source>
</evidence>
<evidence type="ECO:0000256" key="2">
    <source>
        <dbReference type="ARBA" id="ARBA00022679"/>
    </source>
</evidence>
<organism evidence="4">
    <name type="scientific">marine metagenome</name>
    <dbReference type="NCBI Taxonomy" id="408172"/>
    <lineage>
        <taxon>unclassified sequences</taxon>
        <taxon>metagenomes</taxon>
        <taxon>ecological metagenomes</taxon>
    </lineage>
</organism>
<protein>
    <submittedName>
        <fullName evidence="4">Uncharacterized protein</fullName>
    </submittedName>
</protein>
<name>A0A381NGP8_9ZZZZ</name>
<keyword evidence="3" id="KW-0012">Acyltransferase</keyword>
<keyword evidence="1" id="KW-0028">Amino-acid biosynthesis</keyword>
<dbReference type="Pfam" id="PF04204">
    <property type="entry name" value="HTS"/>
    <property type="match status" value="1"/>
</dbReference>
<evidence type="ECO:0000256" key="1">
    <source>
        <dbReference type="ARBA" id="ARBA00022605"/>
    </source>
</evidence>
<accession>A0A381NGP8</accession>
<keyword evidence="2" id="KW-0808">Transferase</keyword>
<reference evidence="4" key="1">
    <citation type="submission" date="2018-05" db="EMBL/GenBank/DDBJ databases">
        <authorList>
            <person name="Lanie J.A."/>
            <person name="Ng W.-L."/>
            <person name="Kazmierczak K.M."/>
            <person name="Andrzejewski T.M."/>
            <person name="Davidsen T.M."/>
            <person name="Wayne K.J."/>
            <person name="Tettelin H."/>
            <person name="Glass J.I."/>
            <person name="Rusch D."/>
            <person name="Podicherti R."/>
            <person name="Tsui H.-C.T."/>
            <person name="Winkler M.E."/>
        </authorList>
    </citation>
    <scope>NUCLEOTIDE SEQUENCE</scope>
</reference>
<gene>
    <name evidence="4" type="ORF">METZ01_LOCUS6626</name>
</gene>
<dbReference type="GO" id="GO:0008652">
    <property type="term" value="P:amino acid biosynthetic process"/>
    <property type="evidence" value="ECO:0007669"/>
    <property type="project" value="UniProtKB-KW"/>
</dbReference>